<dbReference type="InterPro" id="IPR028098">
    <property type="entry name" value="Glyco_trans_4-like_N"/>
</dbReference>
<gene>
    <name evidence="4" type="ORF">OM076_04850</name>
</gene>
<dbReference type="Gene3D" id="3.40.50.2000">
    <property type="entry name" value="Glycogen Phosphorylase B"/>
    <property type="match status" value="2"/>
</dbReference>
<protein>
    <submittedName>
        <fullName evidence="4">Glycosyltransferase</fullName>
        <ecNumber evidence="4">2.4.-.-</ecNumber>
    </submittedName>
</protein>
<evidence type="ECO:0000313" key="5">
    <source>
        <dbReference type="Proteomes" id="UP001149140"/>
    </source>
</evidence>
<name>A0A9X3S3J9_9ACTN</name>
<evidence type="ECO:0000256" key="1">
    <source>
        <dbReference type="ARBA" id="ARBA00022676"/>
    </source>
</evidence>
<evidence type="ECO:0000256" key="2">
    <source>
        <dbReference type="ARBA" id="ARBA00022679"/>
    </source>
</evidence>
<keyword evidence="1 4" id="KW-0328">Glycosyltransferase</keyword>
<sequence>MAAVRILLCASEAPRAPLNGSRLVLSQLCARLAERAEVTVLALRHPDQDGEPPAGIELHELALSPPGRGRAWALRGAALTLQEPVEARRLSAPFLRFLPEFLATRSFDVAHVMLGTLAPIAPALGDLPAVIAPLDAWHRNVHAEVASATGLERVWRQSQERAVRRFEARAYRPYRRVVLVTDEDAHEVSRLDPSLRTATIPNGVDAAHFAPDGRPRAGVVFTGALDAPSNEQAALRLAERIMPLVRQSLPDAALTLVGRSPGPRLRALSGVSVIADVPDLRPYLWGAGVYACPMVSGTGIKNKLLEAMAAGAPAVATPLACQGLAVHDGAELRIADSDGDFAAALVSVLRDPAGLADAARAYVTARHDWDAVAAAYFAVYEHAVAA</sequence>
<dbReference type="Pfam" id="PF13692">
    <property type="entry name" value="Glyco_trans_1_4"/>
    <property type="match status" value="1"/>
</dbReference>
<feature type="domain" description="Glycosyltransferase subfamily 4-like N-terminal" evidence="3">
    <location>
        <begin position="19"/>
        <end position="207"/>
    </location>
</feature>
<keyword evidence="2 4" id="KW-0808">Transferase</keyword>
<evidence type="ECO:0000313" key="4">
    <source>
        <dbReference type="EMBL" id="MDA0159583.1"/>
    </source>
</evidence>
<dbReference type="EC" id="2.4.-.-" evidence="4"/>
<proteinExistence type="predicted"/>
<accession>A0A9X3S3J9</accession>
<dbReference type="GO" id="GO:0016757">
    <property type="term" value="F:glycosyltransferase activity"/>
    <property type="evidence" value="ECO:0007669"/>
    <property type="project" value="UniProtKB-KW"/>
</dbReference>
<comment type="caution">
    <text evidence="4">The sequence shown here is derived from an EMBL/GenBank/DDBJ whole genome shotgun (WGS) entry which is preliminary data.</text>
</comment>
<dbReference type="SUPFAM" id="SSF53756">
    <property type="entry name" value="UDP-Glycosyltransferase/glycogen phosphorylase"/>
    <property type="match status" value="1"/>
</dbReference>
<dbReference type="PANTHER" id="PTHR12526:SF600">
    <property type="entry name" value="GLYCOSYL TRANSFERASE GROUP 1"/>
    <property type="match status" value="1"/>
</dbReference>
<dbReference type="EMBL" id="JAPDOD010000002">
    <property type="protein sequence ID" value="MDA0159583.1"/>
    <property type="molecule type" value="Genomic_DNA"/>
</dbReference>
<dbReference type="Proteomes" id="UP001149140">
    <property type="component" value="Unassembled WGS sequence"/>
</dbReference>
<reference evidence="4" key="1">
    <citation type="submission" date="2022-10" db="EMBL/GenBank/DDBJ databases">
        <title>The WGS of Solirubrobacter ginsenosidimutans DSM 21036.</title>
        <authorList>
            <person name="Jiang Z."/>
        </authorList>
    </citation>
    <scope>NUCLEOTIDE SEQUENCE</scope>
    <source>
        <strain evidence="4">DSM 21036</strain>
    </source>
</reference>
<dbReference type="RefSeq" id="WP_270038325.1">
    <property type="nucleotide sequence ID" value="NZ_JAPDOD010000002.1"/>
</dbReference>
<dbReference type="PANTHER" id="PTHR12526">
    <property type="entry name" value="GLYCOSYLTRANSFERASE"/>
    <property type="match status" value="1"/>
</dbReference>
<dbReference type="Pfam" id="PF13439">
    <property type="entry name" value="Glyco_transf_4"/>
    <property type="match status" value="1"/>
</dbReference>
<evidence type="ECO:0000259" key="3">
    <source>
        <dbReference type="Pfam" id="PF13439"/>
    </source>
</evidence>
<dbReference type="AlphaFoldDB" id="A0A9X3S3J9"/>
<organism evidence="4 5">
    <name type="scientific">Solirubrobacter ginsenosidimutans</name>
    <dbReference type="NCBI Taxonomy" id="490573"/>
    <lineage>
        <taxon>Bacteria</taxon>
        <taxon>Bacillati</taxon>
        <taxon>Actinomycetota</taxon>
        <taxon>Thermoleophilia</taxon>
        <taxon>Solirubrobacterales</taxon>
        <taxon>Solirubrobacteraceae</taxon>
        <taxon>Solirubrobacter</taxon>
    </lineage>
</organism>
<keyword evidence="5" id="KW-1185">Reference proteome</keyword>